<accession>A0AAD7NAE8</accession>
<dbReference type="Proteomes" id="UP001215280">
    <property type="component" value="Unassembled WGS sequence"/>
</dbReference>
<name>A0AAD7NAE8_9AGAR</name>
<protein>
    <submittedName>
        <fullName evidence="1">Uncharacterized protein</fullName>
    </submittedName>
</protein>
<comment type="caution">
    <text evidence="1">The sequence shown here is derived from an EMBL/GenBank/DDBJ whole genome shotgun (WGS) entry which is preliminary data.</text>
</comment>
<dbReference type="EMBL" id="JARJLG010000074">
    <property type="protein sequence ID" value="KAJ7752510.1"/>
    <property type="molecule type" value="Genomic_DNA"/>
</dbReference>
<sequence>MVELDNVEFLKAIIFERKTIVLVAKYVYDVLEVFYATPVYRASRTVGHEETRGVCKSGLGGRGKSRDDGVITLACTPGKFLETGPTPSMRSDRNWAIFNCTQPTCHEERPEVGNNWWGISK</sequence>
<proteinExistence type="predicted"/>
<organism evidence="1 2">
    <name type="scientific">Mycena maculata</name>
    <dbReference type="NCBI Taxonomy" id="230809"/>
    <lineage>
        <taxon>Eukaryota</taxon>
        <taxon>Fungi</taxon>
        <taxon>Dikarya</taxon>
        <taxon>Basidiomycota</taxon>
        <taxon>Agaricomycotina</taxon>
        <taxon>Agaricomycetes</taxon>
        <taxon>Agaricomycetidae</taxon>
        <taxon>Agaricales</taxon>
        <taxon>Marasmiineae</taxon>
        <taxon>Mycenaceae</taxon>
        <taxon>Mycena</taxon>
    </lineage>
</organism>
<evidence type="ECO:0000313" key="1">
    <source>
        <dbReference type="EMBL" id="KAJ7752510.1"/>
    </source>
</evidence>
<evidence type="ECO:0000313" key="2">
    <source>
        <dbReference type="Proteomes" id="UP001215280"/>
    </source>
</evidence>
<reference evidence="1" key="1">
    <citation type="submission" date="2023-03" db="EMBL/GenBank/DDBJ databases">
        <title>Massive genome expansion in bonnet fungi (Mycena s.s.) driven by repeated elements and novel gene families across ecological guilds.</title>
        <authorList>
            <consortium name="Lawrence Berkeley National Laboratory"/>
            <person name="Harder C.B."/>
            <person name="Miyauchi S."/>
            <person name="Viragh M."/>
            <person name="Kuo A."/>
            <person name="Thoen E."/>
            <person name="Andreopoulos B."/>
            <person name="Lu D."/>
            <person name="Skrede I."/>
            <person name="Drula E."/>
            <person name="Henrissat B."/>
            <person name="Morin E."/>
            <person name="Kohler A."/>
            <person name="Barry K."/>
            <person name="LaButti K."/>
            <person name="Morin E."/>
            <person name="Salamov A."/>
            <person name="Lipzen A."/>
            <person name="Mereny Z."/>
            <person name="Hegedus B."/>
            <person name="Baldrian P."/>
            <person name="Stursova M."/>
            <person name="Weitz H."/>
            <person name="Taylor A."/>
            <person name="Grigoriev I.V."/>
            <person name="Nagy L.G."/>
            <person name="Martin F."/>
            <person name="Kauserud H."/>
        </authorList>
    </citation>
    <scope>NUCLEOTIDE SEQUENCE</scope>
    <source>
        <strain evidence="1">CBHHK188m</strain>
    </source>
</reference>
<keyword evidence="2" id="KW-1185">Reference proteome</keyword>
<dbReference type="AlphaFoldDB" id="A0AAD7NAE8"/>
<gene>
    <name evidence="1" type="ORF">DFH07DRAFT_774444</name>
</gene>